<organism evidence="3 4">
    <name type="scientific">Streptomyces glycanivorans</name>
    <dbReference type="NCBI Taxonomy" id="3033808"/>
    <lineage>
        <taxon>Bacteria</taxon>
        <taxon>Bacillati</taxon>
        <taxon>Actinomycetota</taxon>
        <taxon>Actinomycetes</taxon>
        <taxon>Kitasatosporales</taxon>
        <taxon>Streptomycetaceae</taxon>
        <taxon>Streptomyces</taxon>
    </lineage>
</organism>
<proteinExistence type="predicted"/>
<reference evidence="3 4" key="1">
    <citation type="submission" date="2023-03" db="EMBL/GenBank/DDBJ databases">
        <title>Isolation and description of six Streptomyces strains from soil environments, able to metabolize different microbial glucans.</title>
        <authorList>
            <person name="Widen T."/>
            <person name="Larsbrink J."/>
        </authorList>
    </citation>
    <scope>NUCLEOTIDE SEQUENCE [LARGE SCALE GENOMIC DNA]</scope>
    <source>
        <strain evidence="3 4">Alt3</strain>
    </source>
</reference>
<dbReference type="RefSeq" id="WP_306104606.1">
    <property type="nucleotide sequence ID" value="NZ_CP120983.1"/>
</dbReference>
<feature type="compositionally biased region" description="Low complexity" evidence="1">
    <location>
        <begin position="253"/>
        <end position="267"/>
    </location>
</feature>
<accession>A0ABY9JIP6</accession>
<dbReference type="EMBL" id="CP120983">
    <property type="protein sequence ID" value="WLQ67605.1"/>
    <property type="molecule type" value="Genomic_DNA"/>
</dbReference>
<name>A0ABY9JIP6_9ACTN</name>
<dbReference type="InterPro" id="IPR005523">
    <property type="entry name" value="DUF317_SPDY"/>
</dbReference>
<sequence>MTFSSDDEQWREYHVSPRYLAGSTFTGDPALRPLLDSGWVLNDDDLGNVYVNTPNQRVRLAYLPEGDDDALWKITAYSSDYATPRWLVTFQSGTPTEIVAGFTTALAAAYAEGPDSYLRHGNSALTALDAGTPLAAAGWSHSYSPENVVFQSPDHLAEVYLRRNHRDQTAEMRGHQERWLTLAGPPGNQWYATASSLTPQRLVTAMNTALTDPSPVIRYGYDLRRLPSQATATPVKPPMPTPLDIRRIQAANSRSTALPTTAAARPVTPSPRSPPAPQAPRSGYAR</sequence>
<evidence type="ECO:0000256" key="1">
    <source>
        <dbReference type="SAM" id="MobiDB-lite"/>
    </source>
</evidence>
<feature type="domain" description="DUF317" evidence="2">
    <location>
        <begin position="152"/>
        <end position="216"/>
    </location>
</feature>
<evidence type="ECO:0000313" key="4">
    <source>
        <dbReference type="Proteomes" id="UP001224433"/>
    </source>
</evidence>
<feature type="domain" description="DUF317" evidence="2">
    <location>
        <begin position="54"/>
        <end position="109"/>
    </location>
</feature>
<dbReference type="Pfam" id="PF03771">
    <property type="entry name" value="SPDY"/>
    <property type="match status" value="2"/>
</dbReference>
<feature type="compositionally biased region" description="Pro residues" evidence="1">
    <location>
        <begin position="268"/>
        <end position="278"/>
    </location>
</feature>
<evidence type="ECO:0000313" key="3">
    <source>
        <dbReference type="EMBL" id="WLQ67605.1"/>
    </source>
</evidence>
<feature type="region of interest" description="Disordered" evidence="1">
    <location>
        <begin position="250"/>
        <end position="286"/>
    </location>
</feature>
<evidence type="ECO:0000259" key="2">
    <source>
        <dbReference type="Pfam" id="PF03771"/>
    </source>
</evidence>
<protein>
    <submittedName>
        <fullName evidence="3">DUF317 domain-containing protein</fullName>
    </submittedName>
</protein>
<dbReference type="Proteomes" id="UP001224433">
    <property type="component" value="Chromosome"/>
</dbReference>
<keyword evidence="4" id="KW-1185">Reference proteome</keyword>
<gene>
    <name evidence="3" type="ORF">P8A20_30350</name>
</gene>